<dbReference type="SUPFAM" id="SSF55031">
    <property type="entry name" value="Bacterial exopeptidase dimerisation domain"/>
    <property type="match status" value="1"/>
</dbReference>
<evidence type="ECO:0000256" key="4">
    <source>
        <dbReference type="ARBA" id="ARBA00022723"/>
    </source>
</evidence>
<evidence type="ECO:0000256" key="7">
    <source>
        <dbReference type="ARBA" id="ARBA00023285"/>
    </source>
</evidence>
<keyword evidence="10" id="KW-1185">Reference proteome</keyword>
<sequence>MSKELLTKIESLETPMVEALGEMISYPAISPLDGGEGEFHKAQYLLKKIKELGFEDVKVYASSDPQAAGGERPNIIVRFPGRSGRRLWIVVHTDVVPEGERSLWETDPFKAVVKDGRIYGRGVNDNGQEVIASLYGLFAIKELGLTPEYEVCLAFVADEEVGSTHGIKYLIKKGLFDKDDLVVVPDMGTEEADFIEIAEKSICWMEFTVEGKQVHASLPNLGVNACRAANGFAASLDEALHAAFPETDKLFDPAESTFEPTRRRANVANINTVPGVEVFCFDCRVLPTVPLEDVKKVVEAEIKKAQEKYGVKITYRFPQYEEAPEPTAEDAPVVTELLAAVKKVFPKVAPKVGGVGGGTCGAYFRRAGIPAVVWGQESDCAHMPNEYTKIEHLLNEAKVFALMMLGR</sequence>
<name>A0A1B2I2Q1_9BACT</name>
<dbReference type="NCBIfam" id="TIGR01910">
    <property type="entry name" value="DapE-ArgE"/>
    <property type="match status" value="1"/>
</dbReference>
<evidence type="ECO:0000259" key="8">
    <source>
        <dbReference type="Pfam" id="PF07687"/>
    </source>
</evidence>
<evidence type="ECO:0000313" key="9">
    <source>
        <dbReference type="EMBL" id="ANZ44250.1"/>
    </source>
</evidence>
<evidence type="ECO:0000256" key="1">
    <source>
        <dbReference type="ARBA" id="ARBA00001941"/>
    </source>
</evidence>
<keyword evidence="9" id="KW-0808">Transferase</keyword>
<dbReference type="Pfam" id="PF07687">
    <property type="entry name" value="M20_dimer"/>
    <property type="match status" value="1"/>
</dbReference>
<dbReference type="Gene3D" id="3.30.70.360">
    <property type="match status" value="1"/>
</dbReference>
<dbReference type="KEGG" id="cpor:BED41_03570"/>
<dbReference type="EMBL" id="CP016757">
    <property type="protein sequence ID" value="ANZ44250.1"/>
    <property type="molecule type" value="Genomic_DNA"/>
</dbReference>
<proteinExistence type="inferred from homology"/>
<keyword evidence="6" id="KW-0862">Zinc</keyword>
<dbReference type="InterPro" id="IPR011650">
    <property type="entry name" value="Peptidase_M20_dimer"/>
</dbReference>
<dbReference type="GeneID" id="83056931"/>
<dbReference type="OrthoDB" id="9761532at2"/>
<comment type="cofactor">
    <cofactor evidence="2">
        <name>Zn(2+)</name>
        <dbReference type="ChEBI" id="CHEBI:29105"/>
    </cofactor>
</comment>
<dbReference type="PANTHER" id="PTHR43808:SF32">
    <property type="entry name" value="ARGE_DAPE-RELATED DEACYLASE"/>
    <property type="match status" value="1"/>
</dbReference>
<dbReference type="Pfam" id="PF01546">
    <property type="entry name" value="Peptidase_M20"/>
    <property type="match status" value="1"/>
</dbReference>
<dbReference type="InterPro" id="IPR036264">
    <property type="entry name" value="Bact_exopeptidase_dim_dom"/>
</dbReference>
<gene>
    <name evidence="9" type="ORF">BED41_03570</name>
</gene>
<dbReference type="Gene3D" id="3.40.630.10">
    <property type="entry name" value="Zn peptidases"/>
    <property type="match status" value="2"/>
</dbReference>
<dbReference type="InterPro" id="IPR010182">
    <property type="entry name" value="ArgE/DapE"/>
</dbReference>
<organism evidence="9 10">
    <name type="scientific">Cloacibacillus porcorum</name>
    <dbReference type="NCBI Taxonomy" id="1197717"/>
    <lineage>
        <taxon>Bacteria</taxon>
        <taxon>Thermotogati</taxon>
        <taxon>Synergistota</taxon>
        <taxon>Synergistia</taxon>
        <taxon>Synergistales</taxon>
        <taxon>Synergistaceae</taxon>
        <taxon>Cloacibacillus</taxon>
    </lineage>
</organism>
<dbReference type="InterPro" id="IPR002933">
    <property type="entry name" value="Peptidase_M20"/>
</dbReference>
<evidence type="ECO:0000256" key="6">
    <source>
        <dbReference type="ARBA" id="ARBA00022833"/>
    </source>
</evidence>
<evidence type="ECO:0000256" key="3">
    <source>
        <dbReference type="ARBA" id="ARBA00006247"/>
    </source>
</evidence>
<dbReference type="InterPro" id="IPR050072">
    <property type="entry name" value="Peptidase_M20A"/>
</dbReference>
<dbReference type="GO" id="GO:0016787">
    <property type="term" value="F:hydrolase activity"/>
    <property type="evidence" value="ECO:0007669"/>
    <property type="project" value="UniProtKB-KW"/>
</dbReference>
<accession>A0A1B2I2Q1</accession>
<keyword evidence="7" id="KW-0170">Cobalt</keyword>
<feature type="domain" description="Peptidase M20 dimerisation" evidence="8">
    <location>
        <begin position="197"/>
        <end position="309"/>
    </location>
</feature>
<dbReference type="NCBIfam" id="NF010589">
    <property type="entry name" value="PRK13983.1"/>
    <property type="match status" value="1"/>
</dbReference>
<evidence type="ECO:0000256" key="5">
    <source>
        <dbReference type="ARBA" id="ARBA00022801"/>
    </source>
</evidence>
<keyword evidence="9" id="KW-0032">Aminotransferase</keyword>
<comment type="similarity">
    <text evidence="3">Belongs to the peptidase M20A family.</text>
</comment>
<dbReference type="GO" id="GO:0008483">
    <property type="term" value="F:transaminase activity"/>
    <property type="evidence" value="ECO:0007669"/>
    <property type="project" value="UniProtKB-KW"/>
</dbReference>
<dbReference type="RefSeq" id="WP_066743191.1">
    <property type="nucleotide sequence ID" value="NZ_CP016757.1"/>
</dbReference>
<reference evidence="9" key="1">
    <citation type="submission" date="2016-08" db="EMBL/GenBank/DDBJ databases">
        <title>Complete genome of Cloacibacillus porcorum.</title>
        <authorList>
            <person name="Looft T."/>
            <person name="Bayles D.O."/>
            <person name="Alt D.P."/>
        </authorList>
    </citation>
    <scope>NUCLEOTIDE SEQUENCE [LARGE SCALE GENOMIC DNA]</scope>
    <source>
        <strain evidence="9">CL-84</strain>
    </source>
</reference>
<dbReference type="SUPFAM" id="SSF53187">
    <property type="entry name" value="Zn-dependent exopeptidases"/>
    <property type="match status" value="1"/>
</dbReference>
<evidence type="ECO:0000256" key="2">
    <source>
        <dbReference type="ARBA" id="ARBA00001947"/>
    </source>
</evidence>
<comment type="cofactor">
    <cofactor evidence="1">
        <name>Co(2+)</name>
        <dbReference type="ChEBI" id="CHEBI:48828"/>
    </cofactor>
</comment>
<protein>
    <submittedName>
        <fullName evidence="9">Diaminopimelate aminotransferase</fullName>
    </submittedName>
</protein>
<evidence type="ECO:0000313" key="10">
    <source>
        <dbReference type="Proteomes" id="UP000093044"/>
    </source>
</evidence>
<dbReference type="STRING" id="1197717.BED41_03570"/>
<dbReference type="Proteomes" id="UP000093044">
    <property type="component" value="Chromosome"/>
</dbReference>
<keyword evidence="5" id="KW-0378">Hydrolase</keyword>
<dbReference type="GO" id="GO:0046872">
    <property type="term" value="F:metal ion binding"/>
    <property type="evidence" value="ECO:0007669"/>
    <property type="project" value="UniProtKB-KW"/>
</dbReference>
<dbReference type="PANTHER" id="PTHR43808">
    <property type="entry name" value="ACETYLORNITHINE DEACETYLASE"/>
    <property type="match status" value="1"/>
</dbReference>
<dbReference type="AlphaFoldDB" id="A0A1B2I2Q1"/>
<keyword evidence="4" id="KW-0479">Metal-binding</keyword>